<evidence type="ECO:0000256" key="4">
    <source>
        <dbReference type="ARBA" id="ARBA00023136"/>
    </source>
</evidence>
<protein>
    <submittedName>
        <fullName evidence="7">Nodulation protein NfeD</fullName>
    </submittedName>
</protein>
<evidence type="ECO:0000256" key="1">
    <source>
        <dbReference type="ARBA" id="ARBA00004141"/>
    </source>
</evidence>
<dbReference type="Gene3D" id="2.40.50.140">
    <property type="entry name" value="Nucleic acid-binding proteins"/>
    <property type="match status" value="1"/>
</dbReference>
<evidence type="ECO:0000313" key="7">
    <source>
        <dbReference type="EMBL" id="QTM99843.1"/>
    </source>
</evidence>
<dbReference type="PANTHER" id="PTHR33507">
    <property type="entry name" value="INNER MEMBRANE PROTEIN YBBJ"/>
    <property type="match status" value="1"/>
</dbReference>
<organism evidence="7 8">
    <name type="scientific">Sediminibacillus dalangtanensis</name>
    <dbReference type="NCBI Taxonomy" id="2729421"/>
    <lineage>
        <taxon>Bacteria</taxon>
        <taxon>Bacillati</taxon>
        <taxon>Bacillota</taxon>
        <taxon>Bacilli</taxon>
        <taxon>Bacillales</taxon>
        <taxon>Bacillaceae</taxon>
        <taxon>Sediminibacillus</taxon>
    </lineage>
</organism>
<keyword evidence="2 5" id="KW-0812">Transmembrane</keyword>
<dbReference type="RefSeq" id="WP_209365013.1">
    <property type="nucleotide sequence ID" value="NZ_CP046956.1"/>
</dbReference>
<comment type="subcellular location">
    <subcellularLocation>
        <location evidence="1">Membrane</location>
        <topology evidence="1">Multi-pass membrane protein</topology>
    </subcellularLocation>
</comment>
<proteinExistence type="predicted"/>
<accession>A0ABX7VTH9</accession>
<dbReference type="Pfam" id="PF01957">
    <property type="entry name" value="NfeD"/>
    <property type="match status" value="1"/>
</dbReference>
<dbReference type="EMBL" id="CP046956">
    <property type="protein sequence ID" value="QTM99843.1"/>
    <property type="molecule type" value="Genomic_DNA"/>
</dbReference>
<feature type="transmembrane region" description="Helical" evidence="5">
    <location>
        <begin position="30"/>
        <end position="47"/>
    </location>
</feature>
<evidence type="ECO:0000256" key="5">
    <source>
        <dbReference type="SAM" id="Phobius"/>
    </source>
</evidence>
<gene>
    <name evidence="7" type="ORF">ERJ70_11385</name>
</gene>
<feature type="transmembrane region" description="Helical" evidence="5">
    <location>
        <begin position="77"/>
        <end position="95"/>
    </location>
</feature>
<name>A0ABX7VTH9_9BACI</name>
<keyword evidence="4 5" id="KW-0472">Membrane</keyword>
<dbReference type="InterPro" id="IPR002810">
    <property type="entry name" value="NfeD-like_C"/>
</dbReference>
<evidence type="ECO:0000256" key="2">
    <source>
        <dbReference type="ARBA" id="ARBA00022692"/>
    </source>
</evidence>
<dbReference type="Proteomes" id="UP000665043">
    <property type="component" value="Chromosome"/>
</dbReference>
<evidence type="ECO:0000313" key="8">
    <source>
        <dbReference type="Proteomes" id="UP000665043"/>
    </source>
</evidence>
<feature type="transmembrane region" description="Helical" evidence="5">
    <location>
        <begin position="6"/>
        <end position="23"/>
    </location>
</feature>
<evidence type="ECO:0000259" key="6">
    <source>
        <dbReference type="Pfam" id="PF01957"/>
    </source>
</evidence>
<dbReference type="InterPro" id="IPR052165">
    <property type="entry name" value="Membrane_assoc_protease"/>
</dbReference>
<reference evidence="7 8" key="1">
    <citation type="submission" date="2019-12" db="EMBL/GenBank/DDBJ databases">
        <title>The whole genome sequencing of a strain isolated from a Mars analog, Dalangtan Playa.</title>
        <authorList>
            <person name="Huang T."/>
        </authorList>
    </citation>
    <scope>NUCLEOTIDE SEQUENCE [LARGE SCALE GENOMIC DNA]</scope>
    <source>
        <strain evidence="7 8">DP4-553-S</strain>
    </source>
</reference>
<feature type="domain" description="NfeD-like C-terminal" evidence="6">
    <location>
        <begin position="152"/>
        <end position="207"/>
    </location>
</feature>
<dbReference type="SUPFAM" id="SSF141322">
    <property type="entry name" value="NfeD domain-like"/>
    <property type="match status" value="1"/>
</dbReference>
<keyword evidence="3 5" id="KW-1133">Transmembrane helix</keyword>
<evidence type="ECO:0000256" key="3">
    <source>
        <dbReference type="ARBA" id="ARBA00022989"/>
    </source>
</evidence>
<keyword evidence="8" id="KW-1185">Reference proteome</keyword>
<dbReference type="InterPro" id="IPR012340">
    <property type="entry name" value="NA-bd_OB-fold"/>
</dbReference>
<dbReference type="PANTHER" id="PTHR33507:SF3">
    <property type="entry name" value="INNER MEMBRANE PROTEIN YBBJ"/>
    <property type="match status" value="1"/>
</dbReference>
<sequence>MDVFSADWMSFILTGLGTLFLFGELLVNRRGFFGIIGLGFITIYFLSFLAPGAFVLMMVIYLIGLLLIIIDGKFLNDGTLATIGAVCMILSIGLSSPNWTAGLYGIIGVVIGGFCSLLFLKVFKRREMWSKLALVDQLTSEKGYNSMNETYASLVGREAITVTDMRPVGTIRVDGEDYSAVTNGQWIPRETAVRVVQVDGTKILVSKNKQ</sequence>
<feature type="transmembrane region" description="Helical" evidence="5">
    <location>
        <begin position="101"/>
        <end position="123"/>
    </location>
</feature>
<feature type="transmembrane region" description="Helical" evidence="5">
    <location>
        <begin position="53"/>
        <end position="70"/>
    </location>
</feature>